<dbReference type="EMBL" id="BARU01044776">
    <property type="protein sequence ID" value="GAH81193.1"/>
    <property type="molecule type" value="Genomic_DNA"/>
</dbReference>
<comment type="caution">
    <text evidence="1">The sequence shown here is derived from an EMBL/GenBank/DDBJ whole genome shotgun (WGS) entry which is preliminary data.</text>
</comment>
<organism evidence="1">
    <name type="scientific">marine sediment metagenome</name>
    <dbReference type="NCBI Taxonomy" id="412755"/>
    <lineage>
        <taxon>unclassified sequences</taxon>
        <taxon>metagenomes</taxon>
        <taxon>ecological metagenomes</taxon>
    </lineage>
</organism>
<feature type="non-terminal residue" evidence="1">
    <location>
        <position position="1"/>
    </location>
</feature>
<dbReference type="AlphaFoldDB" id="X1KGK1"/>
<accession>X1KGK1</accession>
<sequence length="163" mass="18607">WYLKDLQYEYLDDGFKLTAVTDVPCHLFCRMTTTPPRQHSLPSYRRGIALTGDVRFCFVVYEDNEQIEAGDTLTHTWLKAAWPVCETRWFYFLGSILGIPVVSESPIFNFHFPAPPPEPPPPMERIFLSIPNDRTIYQSTGSWASAHDAAAGIIHTQYDPPQS</sequence>
<evidence type="ECO:0000313" key="1">
    <source>
        <dbReference type="EMBL" id="GAH81193.1"/>
    </source>
</evidence>
<feature type="non-terminal residue" evidence="1">
    <location>
        <position position="163"/>
    </location>
</feature>
<proteinExistence type="predicted"/>
<protein>
    <submittedName>
        <fullName evidence="1">Uncharacterized protein</fullName>
    </submittedName>
</protein>
<reference evidence="1" key="1">
    <citation type="journal article" date="2014" name="Front. Microbiol.">
        <title>High frequency of phylogenetically diverse reductive dehalogenase-homologous genes in deep subseafloor sedimentary metagenomes.</title>
        <authorList>
            <person name="Kawai M."/>
            <person name="Futagami T."/>
            <person name="Toyoda A."/>
            <person name="Takaki Y."/>
            <person name="Nishi S."/>
            <person name="Hori S."/>
            <person name="Arai W."/>
            <person name="Tsubouchi T."/>
            <person name="Morono Y."/>
            <person name="Uchiyama I."/>
            <person name="Ito T."/>
            <person name="Fujiyama A."/>
            <person name="Inagaki F."/>
            <person name="Takami H."/>
        </authorList>
    </citation>
    <scope>NUCLEOTIDE SEQUENCE</scope>
    <source>
        <strain evidence="1">Expedition CK06-06</strain>
    </source>
</reference>
<gene>
    <name evidence="1" type="ORF">S03H2_68175</name>
</gene>
<name>X1KGK1_9ZZZZ</name>